<evidence type="ECO:0000256" key="3">
    <source>
        <dbReference type="ARBA" id="ARBA00022821"/>
    </source>
</evidence>
<feature type="domain" description="Disease resistance protein winged helix" evidence="7">
    <location>
        <begin position="432"/>
        <end position="497"/>
    </location>
</feature>
<dbReference type="InterPro" id="IPR027417">
    <property type="entry name" value="P-loop_NTPase"/>
</dbReference>
<dbReference type="PANTHER" id="PTHR23155:SF1221">
    <property type="entry name" value="OS11G0481150 PROTEIN"/>
    <property type="match status" value="1"/>
</dbReference>
<evidence type="ECO:0000313" key="9">
    <source>
        <dbReference type="Proteomes" id="UP001603857"/>
    </source>
</evidence>
<feature type="domain" description="NB-ARC" evidence="5">
    <location>
        <begin position="175"/>
        <end position="348"/>
    </location>
</feature>
<name>A0ABD1MIK4_9FABA</name>
<dbReference type="PANTHER" id="PTHR23155">
    <property type="entry name" value="DISEASE RESISTANCE PROTEIN RP"/>
    <property type="match status" value="1"/>
</dbReference>
<evidence type="ECO:0000259" key="6">
    <source>
        <dbReference type="Pfam" id="PF18052"/>
    </source>
</evidence>
<dbReference type="Gene3D" id="1.10.10.10">
    <property type="entry name" value="Winged helix-like DNA-binding domain superfamily/Winged helix DNA-binding domain"/>
    <property type="match status" value="1"/>
</dbReference>
<evidence type="ECO:0000259" key="7">
    <source>
        <dbReference type="Pfam" id="PF23559"/>
    </source>
</evidence>
<dbReference type="InterPro" id="IPR058922">
    <property type="entry name" value="WHD_DRP"/>
</dbReference>
<keyword evidence="1" id="KW-0677">Repeat</keyword>
<dbReference type="InterPro" id="IPR041118">
    <property type="entry name" value="Rx_N"/>
</dbReference>
<dbReference type="Proteomes" id="UP001603857">
    <property type="component" value="Unassembled WGS sequence"/>
</dbReference>
<dbReference type="PRINTS" id="PR00364">
    <property type="entry name" value="DISEASERSIST"/>
</dbReference>
<sequence length="615" mass="71533">MAAKFVGDDLLSAFIQTAVDRLASQQVVDFFRGKKLDERLLNKLKLKLRSINAVIDDAELKQIQNQLVRDWLFEVKDVVHDAEDLLDEIDYEFTRCQVEAESEPQSFFHKVHNFFNTTFGSFNSKIDSTMKEVLENLEELVNQKDDDLIILELKVETLIILWLLSFLWIRESNDDKEMILNWLTSETVSSNQLTILSIVGMGGVGKTTLAQHVYNDPRMEEAKFDIKAWVCVSDDFDVLTLTRAILEIIIKPKEFTEKNLEMVHGRLREELSGKRFLLVLDDVWNEDQQKWEAVQTPLKYGALGSKILVTTRSEKVASTVRSCKVHQLKQLKQEHCWEVFAKHAFKDNHPLLDAELKEIARKVVEKCKGLPLALETMGSLLRTKSSIVEWKNVLISKIWDLPKEKSKIIPALFLSYHHLPSHLKRCFAYCALFPKDYEFNKKDLILMWMAENFLQSPQHSMSPEEVGEWYFDDLLSRSFFQPSTSMFVMHDLLNDLAKYVCGDICFRLGVDKAKSLPKTTRHFSIVINDLRHFNGFQSSYDATKRLHTFIPMKKIRVHTYWRCMISSHELFSKFKSLHVLSLSFCDSLIEVPDNLGELKTSPFLRLVENWYKRTS</sequence>
<dbReference type="SUPFAM" id="SSF52058">
    <property type="entry name" value="L domain-like"/>
    <property type="match status" value="1"/>
</dbReference>
<dbReference type="FunFam" id="3.40.50.300:FF:001091">
    <property type="entry name" value="Probable disease resistance protein At1g61300"/>
    <property type="match status" value="1"/>
</dbReference>
<feature type="domain" description="Disease resistance N-terminal" evidence="6">
    <location>
        <begin position="11"/>
        <end position="103"/>
    </location>
</feature>
<dbReference type="InterPro" id="IPR036388">
    <property type="entry name" value="WH-like_DNA-bd_sf"/>
</dbReference>
<feature type="coiled-coil region" evidence="4">
    <location>
        <begin position="123"/>
        <end position="154"/>
    </location>
</feature>
<dbReference type="Gene3D" id="1.10.8.430">
    <property type="entry name" value="Helical domain of apoptotic protease-activating factors"/>
    <property type="match status" value="1"/>
</dbReference>
<keyword evidence="9" id="KW-1185">Reference proteome</keyword>
<organism evidence="8 9">
    <name type="scientific">Flemingia macrophylla</name>
    <dbReference type="NCBI Taxonomy" id="520843"/>
    <lineage>
        <taxon>Eukaryota</taxon>
        <taxon>Viridiplantae</taxon>
        <taxon>Streptophyta</taxon>
        <taxon>Embryophyta</taxon>
        <taxon>Tracheophyta</taxon>
        <taxon>Spermatophyta</taxon>
        <taxon>Magnoliopsida</taxon>
        <taxon>eudicotyledons</taxon>
        <taxon>Gunneridae</taxon>
        <taxon>Pentapetalae</taxon>
        <taxon>rosids</taxon>
        <taxon>fabids</taxon>
        <taxon>Fabales</taxon>
        <taxon>Fabaceae</taxon>
        <taxon>Papilionoideae</taxon>
        <taxon>50 kb inversion clade</taxon>
        <taxon>NPAAA clade</taxon>
        <taxon>indigoferoid/millettioid clade</taxon>
        <taxon>Phaseoleae</taxon>
        <taxon>Flemingia</taxon>
    </lineage>
</organism>
<dbReference type="SUPFAM" id="SSF52540">
    <property type="entry name" value="P-loop containing nucleoside triphosphate hydrolases"/>
    <property type="match status" value="1"/>
</dbReference>
<dbReference type="GO" id="GO:0000166">
    <property type="term" value="F:nucleotide binding"/>
    <property type="evidence" value="ECO:0007669"/>
    <property type="project" value="UniProtKB-KW"/>
</dbReference>
<evidence type="ECO:0000259" key="5">
    <source>
        <dbReference type="Pfam" id="PF00931"/>
    </source>
</evidence>
<dbReference type="EMBL" id="JBGMDY010000005">
    <property type="protein sequence ID" value="KAL2335655.1"/>
    <property type="molecule type" value="Genomic_DNA"/>
</dbReference>
<proteinExistence type="predicted"/>
<dbReference type="InterPro" id="IPR042197">
    <property type="entry name" value="Apaf_helical"/>
</dbReference>
<dbReference type="InterPro" id="IPR002182">
    <property type="entry name" value="NB-ARC"/>
</dbReference>
<dbReference type="FunFam" id="1.10.10.10:FF:000322">
    <property type="entry name" value="Probable disease resistance protein At1g63360"/>
    <property type="match status" value="1"/>
</dbReference>
<evidence type="ECO:0000313" key="8">
    <source>
        <dbReference type="EMBL" id="KAL2335655.1"/>
    </source>
</evidence>
<protein>
    <recommendedName>
        <fullName evidence="10">Disease resistance RPP13-like protein 1</fullName>
    </recommendedName>
</protein>
<accession>A0ABD1MIK4</accession>
<gene>
    <name evidence="8" type="ORF">Fmac_016868</name>
</gene>
<reference evidence="8 9" key="1">
    <citation type="submission" date="2024-08" db="EMBL/GenBank/DDBJ databases">
        <title>Insights into the chromosomal genome structure of Flemingia macrophylla.</title>
        <authorList>
            <person name="Ding Y."/>
            <person name="Zhao Y."/>
            <person name="Bi W."/>
            <person name="Wu M."/>
            <person name="Zhao G."/>
            <person name="Gong Y."/>
            <person name="Li W."/>
            <person name="Zhang P."/>
        </authorList>
    </citation>
    <scope>NUCLEOTIDE SEQUENCE [LARGE SCALE GENOMIC DNA]</scope>
    <source>
        <strain evidence="8">DYQJB</strain>
        <tissue evidence="8">Leaf</tissue>
    </source>
</reference>
<dbReference type="InterPro" id="IPR044974">
    <property type="entry name" value="Disease_R_plants"/>
</dbReference>
<evidence type="ECO:0008006" key="10">
    <source>
        <dbReference type="Google" id="ProtNLM"/>
    </source>
</evidence>
<keyword evidence="3" id="KW-0611">Plant defense</keyword>
<dbReference type="AlphaFoldDB" id="A0ABD1MIK4"/>
<dbReference type="Pfam" id="PF23559">
    <property type="entry name" value="WHD_DRP"/>
    <property type="match status" value="1"/>
</dbReference>
<dbReference type="GO" id="GO:0006952">
    <property type="term" value="P:defense response"/>
    <property type="evidence" value="ECO:0007669"/>
    <property type="project" value="UniProtKB-KW"/>
</dbReference>
<keyword evidence="4" id="KW-0175">Coiled coil</keyword>
<dbReference type="Pfam" id="PF18052">
    <property type="entry name" value="Rx_N"/>
    <property type="match status" value="1"/>
</dbReference>
<dbReference type="Pfam" id="PF00931">
    <property type="entry name" value="NB-ARC"/>
    <property type="match status" value="1"/>
</dbReference>
<dbReference type="Gene3D" id="3.40.50.300">
    <property type="entry name" value="P-loop containing nucleotide triphosphate hydrolases"/>
    <property type="match status" value="1"/>
</dbReference>
<comment type="caution">
    <text evidence="8">The sequence shown here is derived from an EMBL/GenBank/DDBJ whole genome shotgun (WGS) entry which is preliminary data.</text>
</comment>
<keyword evidence="2" id="KW-0547">Nucleotide-binding</keyword>
<evidence type="ECO:0000256" key="1">
    <source>
        <dbReference type="ARBA" id="ARBA00022737"/>
    </source>
</evidence>
<evidence type="ECO:0000256" key="4">
    <source>
        <dbReference type="SAM" id="Coils"/>
    </source>
</evidence>
<evidence type="ECO:0000256" key="2">
    <source>
        <dbReference type="ARBA" id="ARBA00022741"/>
    </source>
</evidence>
<dbReference type="Gene3D" id="1.20.5.4130">
    <property type="match status" value="1"/>
</dbReference>